<dbReference type="AlphaFoldDB" id="A0A9D4LPG7"/>
<accession>A0A9D4LPG7</accession>
<gene>
    <name evidence="1" type="ORF">DPMN_025234</name>
</gene>
<reference evidence="1" key="1">
    <citation type="journal article" date="2019" name="bioRxiv">
        <title>The Genome of the Zebra Mussel, Dreissena polymorpha: A Resource for Invasive Species Research.</title>
        <authorList>
            <person name="McCartney M.A."/>
            <person name="Auch B."/>
            <person name="Kono T."/>
            <person name="Mallez S."/>
            <person name="Zhang Y."/>
            <person name="Obille A."/>
            <person name="Becker A."/>
            <person name="Abrahante J.E."/>
            <person name="Garbe J."/>
            <person name="Badalamenti J.P."/>
            <person name="Herman A."/>
            <person name="Mangelson H."/>
            <person name="Liachko I."/>
            <person name="Sullivan S."/>
            <person name="Sone E.D."/>
            <person name="Koren S."/>
            <person name="Silverstein K.A.T."/>
            <person name="Beckman K.B."/>
            <person name="Gohl D.M."/>
        </authorList>
    </citation>
    <scope>NUCLEOTIDE SEQUENCE</scope>
    <source>
        <strain evidence="1">Duluth1</strain>
        <tissue evidence="1">Whole animal</tissue>
    </source>
</reference>
<dbReference type="EMBL" id="JAIWYP010000002">
    <property type="protein sequence ID" value="KAH3862268.1"/>
    <property type="molecule type" value="Genomic_DNA"/>
</dbReference>
<comment type="caution">
    <text evidence="1">The sequence shown here is derived from an EMBL/GenBank/DDBJ whole genome shotgun (WGS) entry which is preliminary data.</text>
</comment>
<protein>
    <submittedName>
        <fullName evidence="1">Uncharacterized protein</fullName>
    </submittedName>
</protein>
<evidence type="ECO:0000313" key="1">
    <source>
        <dbReference type="EMBL" id="KAH3862268.1"/>
    </source>
</evidence>
<organism evidence="1 2">
    <name type="scientific">Dreissena polymorpha</name>
    <name type="common">Zebra mussel</name>
    <name type="synonym">Mytilus polymorpha</name>
    <dbReference type="NCBI Taxonomy" id="45954"/>
    <lineage>
        <taxon>Eukaryota</taxon>
        <taxon>Metazoa</taxon>
        <taxon>Spiralia</taxon>
        <taxon>Lophotrochozoa</taxon>
        <taxon>Mollusca</taxon>
        <taxon>Bivalvia</taxon>
        <taxon>Autobranchia</taxon>
        <taxon>Heteroconchia</taxon>
        <taxon>Euheterodonta</taxon>
        <taxon>Imparidentia</taxon>
        <taxon>Neoheterodontei</taxon>
        <taxon>Myida</taxon>
        <taxon>Dreissenoidea</taxon>
        <taxon>Dreissenidae</taxon>
        <taxon>Dreissena</taxon>
    </lineage>
</organism>
<proteinExistence type="predicted"/>
<name>A0A9D4LPG7_DREPO</name>
<dbReference type="Proteomes" id="UP000828390">
    <property type="component" value="Unassembled WGS sequence"/>
</dbReference>
<reference evidence="1" key="2">
    <citation type="submission" date="2020-11" db="EMBL/GenBank/DDBJ databases">
        <authorList>
            <person name="McCartney M.A."/>
            <person name="Auch B."/>
            <person name="Kono T."/>
            <person name="Mallez S."/>
            <person name="Becker A."/>
            <person name="Gohl D.M."/>
            <person name="Silverstein K.A.T."/>
            <person name="Koren S."/>
            <person name="Bechman K.B."/>
            <person name="Herman A."/>
            <person name="Abrahante J.E."/>
            <person name="Garbe J."/>
        </authorList>
    </citation>
    <scope>NUCLEOTIDE SEQUENCE</scope>
    <source>
        <strain evidence="1">Duluth1</strain>
        <tissue evidence="1">Whole animal</tissue>
    </source>
</reference>
<sequence>MKQPSESNQQSGNRPILHTLISSSSLSSNLSQFFVRDSFSALALILLLLHL</sequence>
<evidence type="ECO:0000313" key="2">
    <source>
        <dbReference type="Proteomes" id="UP000828390"/>
    </source>
</evidence>
<keyword evidence="2" id="KW-1185">Reference proteome</keyword>